<evidence type="ECO:0000313" key="12">
    <source>
        <dbReference type="RefSeq" id="XP_022344578.1"/>
    </source>
</evidence>
<dbReference type="Proteomes" id="UP000694844">
    <property type="component" value="Chromosome 5"/>
</dbReference>
<sequence>MDDRDQKLVVYVMQSIFSVIGTVGNSLVLYIYFRKKEKSTSSIFILALAAADFFTCLLIVPFNIITVSLDYKHGYDAVCRLYMFLITGGVPFATLIMVAIAFDRYFCICHPFLHVITIFRAKLIILILFTFAGILGIMVALMYGINDTILDPSSQSNNSCFSNMSFPYEPVTCNSTSYKVNASSPEEGDSSNPYHGMCSPNYDIFNKDFVLLFSKIHAILYLLMFIFVVVLYSLIYREIHIRRARKAKRKRSSLYPSQSCAHEASMGETQMTLMHGPMSDGNTEEPTKNGHSSKRRKIGATLKEKQFYANIRTAAMLFIVTIVFLIAFLPALLMTQELIPYNIVIFYTYFVYNTANPVIYSFMNQSFRIELKNLYSKMCKGSWKH</sequence>
<name>A0A8B8EX58_CRAVI</name>
<gene>
    <name evidence="12 13" type="primary">LOC111137419</name>
</gene>
<dbReference type="Pfam" id="PF00001">
    <property type="entry name" value="7tm_1"/>
    <property type="match status" value="1"/>
</dbReference>
<feature type="transmembrane region" description="Helical" evidence="9">
    <location>
        <begin position="12"/>
        <end position="33"/>
    </location>
</feature>
<feature type="transmembrane region" description="Helical" evidence="9">
    <location>
        <begin position="216"/>
        <end position="236"/>
    </location>
</feature>
<keyword evidence="5 9" id="KW-0472">Membrane</keyword>
<dbReference type="SMART" id="SM01381">
    <property type="entry name" value="7TM_GPCR_Srsx"/>
    <property type="match status" value="1"/>
</dbReference>
<dbReference type="GO" id="GO:0004930">
    <property type="term" value="F:G protein-coupled receptor activity"/>
    <property type="evidence" value="ECO:0007669"/>
    <property type="project" value="UniProtKB-KW"/>
</dbReference>
<feature type="transmembrane region" description="Helical" evidence="9">
    <location>
        <begin position="45"/>
        <end position="69"/>
    </location>
</feature>
<dbReference type="Gene3D" id="1.20.1070.10">
    <property type="entry name" value="Rhodopsin 7-helix transmembrane proteins"/>
    <property type="match status" value="1"/>
</dbReference>
<keyword evidence="11" id="KW-1185">Reference proteome</keyword>
<dbReference type="GO" id="GO:0005886">
    <property type="term" value="C:plasma membrane"/>
    <property type="evidence" value="ECO:0007669"/>
    <property type="project" value="TreeGrafter"/>
</dbReference>
<evidence type="ECO:0000256" key="2">
    <source>
        <dbReference type="ARBA" id="ARBA00022692"/>
    </source>
</evidence>
<reference evidence="12 13" key="1">
    <citation type="submission" date="2025-04" db="UniProtKB">
        <authorList>
            <consortium name="RefSeq"/>
        </authorList>
    </citation>
    <scope>IDENTIFICATION</scope>
    <source>
        <tissue evidence="12 13">Whole sample</tissue>
    </source>
</reference>
<dbReference type="PANTHER" id="PTHR45695">
    <property type="entry name" value="LEUCOKININ RECEPTOR-RELATED"/>
    <property type="match status" value="1"/>
</dbReference>
<evidence type="ECO:0000256" key="7">
    <source>
        <dbReference type="ARBA" id="ARBA00023224"/>
    </source>
</evidence>
<evidence type="ECO:0000313" key="11">
    <source>
        <dbReference type="Proteomes" id="UP000694844"/>
    </source>
</evidence>
<proteinExistence type="inferred from homology"/>
<keyword evidence="2 8" id="KW-0812">Transmembrane</keyword>
<keyword evidence="4 8" id="KW-0297">G-protein coupled receptor</keyword>
<dbReference type="KEGG" id="cvn:111137419"/>
<feature type="transmembrane region" description="Helical" evidence="9">
    <location>
        <begin position="313"/>
        <end position="333"/>
    </location>
</feature>
<evidence type="ECO:0000256" key="4">
    <source>
        <dbReference type="ARBA" id="ARBA00023040"/>
    </source>
</evidence>
<dbReference type="PANTHER" id="PTHR45695:SF9">
    <property type="entry name" value="LEUCOKININ RECEPTOR"/>
    <property type="match status" value="1"/>
</dbReference>
<feature type="transmembrane region" description="Helical" evidence="9">
    <location>
        <begin position="339"/>
        <end position="362"/>
    </location>
</feature>
<evidence type="ECO:0000256" key="6">
    <source>
        <dbReference type="ARBA" id="ARBA00023170"/>
    </source>
</evidence>
<dbReference type="SUPFAM" id="SSF81321">
    <property type="entry name" value="Family A G protein-coupled receptor-like"/>
    <property type="match status" value="1"/>
</dbReference>
<keyword evidence="6 8" id="KW-0675">Receptor</keyword>
<dbReference type="PRINTS" id="PR00237">
    <property type="entry name" value="GPCRRHODOPSN"/>
</dbReference>
<dbReference type="PROSITE" id="PS00237">
    <property type="entry name" value="G_PROTEIN_RECEP_F1_1"/>
    <property type="match status" value="1"/>
</dbReference>
<feature type="transmembrane region" description="Helical" evidence="9">
    <location>
        <begin position="81"/>
        <end position="102"/>
    </location>
</feature>
<feature type="domain" description="G-protein coupled receptors family 1 profile" evidence="10">
    <location>
        <begin position="24"/>
        <end position="360"/>
    </location>
</feature>
<feature type="transmembrane region" description="Helical" evidence="9">
    <location>
        <begin position="123"/>
        <end position="145"/>
    </location>
</feature>
<accession>A0A8B8EX58</accession>
<dbReference type="CDD" id="cd00637">
    <property type="entry name" value="7tm_classA_rhodopsin-like"/>
    <property type="match status" value="1"/>
</dbReference>
<dbReference type="AlphaFoldDB" id="A0A8B8EX58"/>
<protein>
    <submittedName>
        <fullName evidence="12 13">Orexin receptor type 2-like</fullName>
    </submittedName>
</protein>
<evidence type="ECO:0000313" key="13">
    <source>
        <dbReference type="RefSeq" id="XP_022344579.1"/>
    </source>
</evidence>
<dbReference type="PROSITE" id="PS50262">
    <property type="entry name" value="G_PROTEIN_RECEP_F1_2"/>
    <property type="match status" value="1"/>
</dbReference>
<evidence type="ECO:0000256" key="5">
    <source>
        <dbReference type="ARBA" id="ARBA00023136"/>
    </source>
</evidence>
<evidence type="ECO:0000256" key="3">
    <source>
        <dbReference type="ARBA" id="ARBA00022989"/>
    </source>
</evidence>
<evidence type="ECO:0000256" key="9">
    <source>
        <dbReference type="SAM" id="Phobius"/>
    </source>
</evidence>
<evidence type="ECO:0000259" key="10">
    <source>
        <dbReference type="PROSITE" id="PS50262"/>
    </source>
</evidence>
<dbReference type="InterPro" id="IPR000276">
    <property type="entry name" value="GPCR_Rhodpsn"/>
</dbReference>
<dbReference type="GeneID" id="111137419"/>
<keyword evidence="3 9" id="KW-1133">Transmembrane helix</keyword>
<comment type="similarity">
    <text evidence="8">Belongs to the G-protein coupled receptor 1 family.</text>
</comment>
<organism evidence="11 13">
    <name type="scientific">Crassostrea virginica</name>
    <name type="common">Eastern oyster</name>
    <dbReference type="NCBI Taxonomy" id="6565"/>
    <lineage>
        <taxon>Eukaryota</taxon>
        <taxon>Metazoa</taxon>
        <taxon>Spiralia</taxon>
        <taxon>Lophotrochozoa</taxon>
        <taxon>Mollusca</taxon>
        <taxon>Bivalvia</taxon>
        <taxon>Autobranchia</taxon>
        <taxon>Pteriomorphia</taxon>
        <taxon>Ostreida</taxon>
        <taxon>Ostreoidea</taxon>
        <taxon>Ostreidae</taxon>
        <taxon>Crassostrea</taxon>
    </lineage>
</organism>
<dbReference type="RefSeq" id="XP_022344578.1">
    <property type="nucleotide sequence ID" value="XM_022488870.1"/>
</dbReference>
<keyword evidence="7 8" id="KW-0807">Transducer</keyword>
<evidence type="ECO:0000256" key="1">
    <source>
        <dbReference type="ARBA" id="ARBA00004141"/>
    </source>
</evidence>
<evidence type="ECO:0000256" key="8">
    <source>
        <dbReference type="RuleBase" id="RU000688"/>
    </source>
</evidence>
<comment type="subcellular location">
    <subcellularLocation>
        <location evidence="1">Membrane</location>
        <topology evidence="1">Multi-pass membrane protein</topology>
    </subcellularLocation>
</comment>
<dbReference type="OrthoDB" id="6076970at2759"/>
<dbReference type="RefSeq" id="XP_022344579.1">
    <property type="nucleotide sequence ID" value="XM_022488871.1"/>
</dbReference>
<dbReference type="InterPro" id="IPR017452">
    <property type="entry name" value="GPCR_Rhodpsn_7TM"/>
</dbReference>